<reference evidence="2 3" key="1">
    <citation type="journal article" date="2012" name="Science">
        <title>Ecological populations of bacteria act as socially cohesive units of antibiotic production and resistance.</title>
        <authorList>
            <person name="Cordero O.X."/>
            <person name="Wildschutte H."/>
            <person name="Kirkup B."/>
            <person name="Proehl S."/>
            <person name="Ngo L."/>
            <person name="Hussain F."/>
            <person name="Le Roux F."/>
            <person name="Mincer T."/>
            <person name="Polz M.F."/>
        </authorList>
    </citation>
    <scope>NUCLEOTIDE SEQUENCE [LARGE SCALE GENOMIC DNA]</scope>
    <source>
        <strain evidence="2 3">FS-238</strain>
    </source>
</reference>
<dbReference type="Proteomes" id="UP000094808">
    <property type="component" value="Unassembled WGS sequence"/>
</dbReference>
<dbReference type="EMBL" id="AJYS02000054">
    <property type="protein sequence ID" value="OEE40765.1"/>
    <property type="molecule type" value="Genomic_DNA"/>
</dbReference>
<name>A0A853R6C4_9VIBR</name>
<keyword evidence="3" id="KW-1185">Reference proteome</keyword>
<organism evidence="2 3">
    <name type="scientific">Vibrio ordalii FS-238</name>
    <dbReference type="NCBI Taxonomy" id="617133"/>
    <lineage>
        <taxon>Bacteria</taxon>
        <taxon>Pseudomonadati</taxon>
        <taxon>Pseudomonadota</taxon>
        <taxon>Gammaproteobacteria</taxon>
        <taxon>Vibrionales</taxon>
        <taxon>Vibrionaceae</taxon>
        <taxon>Vibrio</taxon>
    </lineage>
</organism>
<sequence>MLKAYPLLLTEEQRACGLRGIELCRKAVANSRKTTERERRKLAWLDKLAVKANQLPSRATSELHQPMPDTLEDIPL</sequence>
<evidence type="ECO:0000313" key="3">
    <source>
        <dbReference type="Proteomes" id="UP000094808"/>
    </source>
</evidence>
<dbReference type="AlphaFoldDB" id="A0A853R6C4"/>
<protein>
    <submittedName>
        <fullName evidence="2">Uncharacterized protein</fullName>
    </submittedName>
</protein>
<evidence type="ECO:0000256" key="1">
    <source>
        <dbReference type="SAM" id="MobiDB-lite"/>
    </source>
</evidence>
<gene>
    <name evidence="2" type="ORF">A1QS_13955</name>
</gene>
<dbReference type="RefSeq" id="WP_017045657.1">
    <property type="nucleotide sequence ID" value="NZ_AJYS02000054.1"/>
</dbReference>
<accession>A0A853R6C4</accession>
<proteinExistence type="predicted"/>
<evidence type="ECO:0000313" key="2">
    <source>
        <dbReference type="EMBL" id="OEE40765.1"/>
    </source>
</evidence>
<comment type="caution">
    <text evidence="2">The sequence shown here is derived from an EMBL/GenBank/DDBJ whole genome shotgun (WGS) entry which is preliminary data.</text>
</comment>
<feature type="region of interest" description="Disordered" evidence="1">
    <location>
        <begin position="56"/>
        <end position="76"/>
    </location>
</feature>